<reference evidence="4" key="3">
    <citation type="submission" date="2016-11" db="EMBL/GenBank/DDBJ databases">
        <authorList>
            <person name="Varghese N."/>
            <person name="Submissions S."/>
        </authorList>
    </citation>
    <scope>NUCLEOTIDE SEQUENCE [LARGE SCALE GENOMIC DNA]</scope>
    <source>
        <strain evidence="4">DX253</strain>
    </source>
</reference>
<accession>E7QY30</accession>
<reference evidence="2" key="2">
    <citation type="submission" date="2016-11" db="EMBL/GenBank/DDBJ databases">
        <authorList>
            <person name="Jaros S."/>
            <person name="Januszkiewicz K."/>
            <person name="Wedrychowicz H."/>
        </authorList>
    </citation>
    <scope>NUCLEOTIDE SEQUENCE [LARGE SCALE GENOMIC DNA]</scope>
    <source>
        <strain evidence="2">DX253</strain>
    </source>
</reference>
<evidence type="ECO:0000313" key="4">
    <source>
        <dbReference type="Proteomes" id="UP000184203"/>
    </source>
</evidence>
<name>E7QY30_HALPU</name>
<gene>
    <name evidence="2" type="ORF">SAMN05444342_2171</name>
    <name evidence="1" type="ORF">ZOD2009_18599</name>
</gene>
<dbReference type="RefSeq" id="WP_007982384.1">
    <property type="nucleotide sequence ID" value="NZ_AEMG01000025.1"/>
</dbReference>
<dbReference type="EMBL" id="FRAN01000003">
    <property type="protein sequence ID" value="SHK78478.1"/>
    <property type="molecule type" value="Genomic_DNA"/>
</dbReference>
<dbReference type="EMBL" id="AEMG01000025">
    <property type="protein sequence ID" value="EFW90496.1"/>
    <property type="molecule type" value="Genomic_DNA"/>
</dbReference>
<dbReference type="Proteomes" id="UP000003751">
    <property type="component" value="Unassembled WGS sequence"/>
</dbReference>
<dbReference type="PATRIC" id="fig|797209.4.peg.3646"/>
<evidence type="ECO:0000313" key="1">
    <source>
        <dbReference type="EMBL" id="EFW90496.1"/>
    </source>
</evidence>
<keyword evidence="4" id="KW-1185">Reference proteome</keyword>
<dbReference type="AlphaFoldDB" id="E7QY30"/>
<dbReference type="Proteomes" id="UP000184203">
    <property type="component" value="Unassembled WGS sequence"/>
</dbReference>
<evidence type="ECO:0000313" key="3">
    <source>
        <dbReference type="Proteomes" id="UP000003751"/>
    </source>
</evidence>
<reference evidence="1 3" key="1">
    <citation type="journal article" date="2014" name="ISME J.">
        <title>Trehalose/2-sulfotrehalose biosynthesis and glycine-betaine uptake are widely spread mechanisms for osmoadaptation in the Halobacteriales.</title>
        <authorList>
            <person name="Youssef N.H."/>
            <person name="Savage-Ashlock K.N."/>
            <person name="McCully A.L."/>
            <person name="Luedtke B."/>
            <person name="Shaw E.I."/>
            <person name="Hoff W.D."/>
            <person name="Elshahed M.S."/>
        </authorList>
    </citation>
    <scope>NUCLEOTIDE SEQUENCE [LARGE SCALE GENOMIC DNA]</scope>
    <source>
        <strain evidence="1 3">DX253</strain>
    </source>
</reference>
<evidence type="ECO:0008006" key="5">
    <source>
        <dbReference type="Google" id="ProtNLM"/>
    </source>
</evidence>
<organism evidence="1 3">
    <name type="scientific">Haladaptatus paucihalophilus DX253</name>
    <dbReference type="NCBI Taxonomy" id="797209"/>
    <lineage>
        <taxon>Archaea</taxon>
        <taxon>Methanobacteriati</taxon>
        <taxon>Methanobacteriota</taxon>
        <taxon>Stenosarchaea group</taxon>
        <taxon>Halobacteria</taxon>
        <taxon>Halobacteriales</taxon>
        <taxon>Haladaptataceae</taxon>
        <taxon>Haladaptatus</taxon>
    </lineage>
</organism>
<evidence type="ECO:0000313" key="2">
    <source>
        <dbReference type="EMBL" id="SHK78478.1"/>
    </source>
</evidence>
<sequence length="692" mass="76585">MEFDTLDRRSGLTIFDPVENARFELYTEDPPAMEPAGTTGFYFPIDAAVGFEAAGIEIPNHLSVVVRTQDGSIVTDATTFDGLELPFDDYLLEVQSTPMKLYIAVESSLVLDHGETSAMIRFDGRRRARVGARSFHERPAGTITVTDDVEDAMAALSLLGSALKTTTCERSFPTLRGHPPLIERGESFDVPDGIERPDTGVELVLPPERSYVYPAASLAYYLGAELVVGDAPRLRVGEFERSLSGPGGYEATVNRILRQVFFLDCLTRTEGYYKVELHERERVEPLVDLDFADLYDRPLAEQLPEYLSVPFETLEPHILDWHLTTDVVPTAETLPALPHFASELSLLRTPQHPDTYTSRPKPKMFDDFTRTAVAAGDFTRSADDAWDWGDDELFQIESADTIEHAWVGNGYPIGANKVSIESLRQKDDYTAPDESALTVHVVCNDVSMDEENVVSRFYGLRDFVAFDVSIHEETTTDELATLFRSDADFIHYIGHVDDDGFHCSDGSLDANSLSEVNVDAFLLNACRSYRQGETLVQKGSKGGVVTLAEVVNSSATKIGRSLARLLNCGFSLRAALSVAKEELVVGVEYVTVGDGGVTLCQSESGTPMMYRVSRDGDEFLLKHSAFPTSNYGLGTIMSSEIEGSVKRYLASDSFAQFRLSTVEFKQALQLELLPVKIDRELHWSDELSVTDL</sequence>
<dbReference type="eggNOG" id="arCOG06229">
    <property type="taxonomic scope" value="Archaea"/>
</dbReference>
<dbReference type="OrthoDB" id="269729at2157"/>
<proteinExistence type="predicted"/>
<protein>
    <recommendedName>
        <fullName evidence="5">CHAT domain-containing protein</fullName>
    </recommendedName>
</protein>